<gene>
    <name evidence="1" type="ORF">LH29_16980</name>
</gene>
<reference evidence="1 2" key="1">
    <citation type="submission" date="2014-09" db="EMBL/GenBank/DDBJ databases">
        <title>Draft Genome Sequence of Draconibacterium sp. JN14CK-3.</title>
        <authorList>
            <person name="Dong C."/>
            <person name="Lai Q."/>
            <person name="Shao Z."/>
        </authorList>
    </citation>
    <scope>NUCLEOTIDE SEQUENCE [LARGE SCALE GENOMIC DNA]</scope>
    <source>
        <strain evidence="1 2">JN14CK-3</strain>
    </source>
</reference>
<dbReference type="OrthoDB" id="1113003at2"/>
<name>A0A0D8J8E7_9BACT</name>
<dbReference type="RefSeq" id="WP_045031669.1">
    <property type="nucleotide sequence ID" value="NZ_JRHC01000004.1"/>
</dbReference>
<comment type="caution">
    <text evidence="1">The sequence shown here is derived from an EMBL/GenBank/DDBJ whole genome shotgun (WGS) entry which is preliminary data.</text>
</comment>
<keyword evidence="2" id="KW-1185">Reference proteome</keyword>
<evidence type="ECO:0008006" key="3">
    <source>
        <dbReference type="Google" id="ProtNLM"/>
    </source>
</evidence>
<dbReference type="STRING" id="1544798.LH29_16980"/>
<accession>A0A0D8J8E7</accession>
<dbReference type="EMBL" id="JRHC01000004">
    <property type="protein sequence ID" value="KJF43074.1"/>
    <property type="molecule type" value="Genomic_DNA"/>
</dbReference>
<organism evidence="1 2">
    <name type="scientific">Draconibacterium sediminis</name>
    <dbReference type="NCBI Taxonomy" id="1544798"/>
    <lineage>
        <taxon>Bacteria</taxon>
        <taxon>Pseudomonadati</taxon>
        <taxon>Bacteroidota</taxon>
        <taxon>Bacteroidia</taxon>
        <taxon>Marinilabiliales</taxon>
        <taxon>Prolixibacteraceae</taxon>
        <taxon>Draconibacterium</taxon>
    </lineage>
</organism>
<dbReference type="InterPro" id="IPR016181">
    <property type="entry name" value="Acyl_CoA_acyltransferase"/>
</dbReference>
<dbReference type="Gene3D" id="3.40.630.30">
    <property type="match status" value="1"/>
</dbReference>
<dbReference type="SUPFAM" id="SSF55729">
    <property type="entry name" value="Acyl-CoA N-acyltransferases (Nat)"/>
    <property type="match status" value="1"/>
</dbReference>
<dbReference type="Proteomes" id="UP000032544">
    <property type="component" value="Unassembled WGS sequence"/>
</dbReference>
<protein>
    <recommendedName>
        <fullName evidence="3">BioF2-like acetyltransferase domain-containing protein</fullName>
    </recommendedName>
</protein>
<sequence length="305" mass="35309">MSSVKKIHYIKHAQIDSEKWNQCIDGALNCRIYAYDWHLDRTAIEWDALIYGDYEYVMPLPFRSKLGIKYLYQPLFSQQLGIFPPPSKAIFETFITAIKNRFKYVDVQLNAVNIPGENDGDIFFERKNYLLSLTKDFKSIISGYSNNTKRNIAKAQKQDLSIIEGIRFEDYLEFKSKNLPAGVDQSAVAKLKSLIAFGEYKGFGKIYGVYTPGNELCAAVYFCRWKDRVIYFNAASNEEGKNTGAMYYLVNRFIEDNAGKNLLLDFEGSMIPGVERFYAGFGARPETYFQLKYNRLPLLLRWLKR</sequence>
<evidence type="ECO:0000313" key="1">
    <source>
        <dbReference type="EMBL" id="KJF43074.1"/>
    </source>
</evidence>
<evidence type="ECO:0000313" key="2">
    <source>
        <dbReference type="Proteomes" id="UP000032544"/>
    </source>
</evidence>
<proteinExistence type="predicted"/>
<dbReference type="AlphaFoldDB" id="A0A0D8J8E7"/>